<dbReference type="InterPro" id="IPR029058">
    <property type="entry name" value="AB_hydrolase_fold"/>
</dbReference>
<organism evidence="4 5">
    <name type="scientific">Oryzias melastigma</name>
    <name type="common">Marine medaka</name>
    <dbReference type="NCBI Taxonomy" id="30732"/>
    <lineage>
        <taxon>Eukaryota</taxon>
        <taxon>Metazoa</taxon>
        <taxon>Chordata</taxon>
        <taxon>Craniata</taxon>
        <taxon>Vertebrata</taxon>
        <taxon>Euteleostomi</taxon>
        <taxon>Actinopterygii</taxon>
        <taxon>Neopterygii</taxon>
        <taxon>Teleostei</taxon>
        <taxon>Neoteleostei</taxon>
        <taxon>Acanthomorphata</taxon>
        <taxon>Ovalentaria</taxon>
        <taxon>Atherinomorphae</taxon>
        <taxon>Beloniformes</taxon>
        <taxon>Adrianichthyidae</taxon>
        <taxon>Oryziinae</taxon>
        <taxon>Oryzias</taxon>
    </lineage>
</organism>
<keyword evidence="2" id="KW-0472">Membrane</keyword>
<accession>A0A834CWY7</accession>
<dbReference type="SUPFAM" id="SSF53474">
    <property type="entry name" value="alpha/beta-Hydrolases"/>
    <property type="match status" value="1"/>
</dbReference>
<sequence>MDEEGFEVPRRTEYRYLVQDEEEEEVQYVQRRHYISPFLVLSKRCIFLICLGVLALLALAVYLGYMAQTLPPGLARVLTHCGEFRGRHKSGAYSFKGIPYAAPPVGALRWAPPADPVCRSGVMEAGRFRSVCPQVMPMSSEGKVTGQEDCLFINVWTPTLRPDAQLPVMVWIHGGYLQVLSGGEQGYSPTGGAGCRDGNRLRQLQLQTQRLRLHGSGAAERRFSKEHLRELRLSGSDFCSEVGPEEHPCLWRRSWKSHHIWTELGRDSPSGP</sequence>
<dbReference type="InterPro" id="IPR019819">
    <property type="entry name" value="Carboxylesterase_B_CS"/>
</dbReference>
<evidence type="ECO:0000256" key="1">
    <source>
        <dbReference type="ARBA" id="ARBA00005964"/>
    </source>
</evidence>
<evidence type="ECO:0000313" key="5">
    <source>
        <dbReference type="Proteomes" id="UP000646548"/>
    </source>
</evidence>
<dbReference type="AlphaFoldDB" id="A0A834CWY7"/>
<dbReference type="PROSITE" id="PS00941">
    <property type="entry name" value="CARBOXYLESTERASE_B_2"/>
    <property type="match status" value="1"/>
</dbReference>
<dbReference type="Gene3D" id="3.40.50.1820">
    <property type="entry name" value="alpha/beta hydrolase"/>
    <property type="match status" value="1"/>
</dbReference>
<dbReference type="Pfam" id="PF00135">
    <property type="entry name" value="COesterase"/>
    <property type="match status" value="1"/>
</dbReference>
<protein>
    <submittedName>
        <fullName evidence="4">Para-nitrobenzyl esterase</fullName>
    </submittedName>
</protein>
<comment type="caution">
    <text evidence="4">The sequence shown here is derived from an EMBL/GenBank/DDBJ whole genome shotgun (WGS) entry which is preliminary data.</text>
</comment>
<name>A0A834CWY7_ORYME</name>
<evidence type="ECO:0000259" key="3">
    <source>
        <dbReference type="Pfam" id="PF00135"/>
    </source>
</evidence>
<reference evidence="4" key="1">
    <citation type="journal article" name="BMC Genomics">
        <title>Long-read sequencing and de novo genome assembly of marine medaka (Oryzias melastigma).</title>
        <authorList>
            <person name="Liang P."/>
            <person name="Saqib H.S.A."/>
            <person name="Ni X."/>
            <person name="Shen Y."/>
        </authorList>
    </citation>
    <scope>NUCLEOTIDE SEQUENCE</scope>
    <source>
        <strain evidence="4">Bigg-433</strain>
    </source>
</reference>
<comment type="similarity">
    <text evidence="1">Belongs to the type-B carboxylesterase/lipase family.</text>
</comment>
<dbReference type="InterPro" id="IPR002018">
    <property type="entry name" value="CarbesteraseB"/>
</dbReference>
<keyword evidence="2" id="KW-1133">Transmembrane helix</keyword>
<gene>
    <name evidence="4" type="ORF">FQA47_017569</name>
</gene>
<evidence type="ECO:0000313" key="4">
    <source>
        <dbReference type="EMBL" id="KAF6733575.1"/>
    </source>
</evidence>
<dbReference type="Proteomes" id="UP000646548">
    <property type="component" value="Unassembled WGS sequence"/>
</dbReference>
<keyword evidence="2" id="KW-0812">Transmembrane</keyword>
<feature type="domain" description="Carboxylesterase type B" evidence="3">
    <location>
        <begin position="77"/>
        <end position="184"/>
    </location>
</feature>
<evidence type="ECO:0000256" key="2">
    <source>
        <dbReference type="SAM" id="Phobius"/>
    </source>
</evidence>
<dbReference type="PANTHER" id="PTHR11559">
    <property type="entry name" value="CARBOXYLESTERASE"/>
    <property type="match status" value="1"/>
</dbReference>
<feature type="transmembrane region" description="Helical" evidence="2">
    <location>
        <begin position="45"/>
        <end position="65"/>
    </location>
</feature>
<dbReference type="InterPro" id="IPR050309">
    <property type="entry name" value="Type-B_Carboxylest/Lipase"/>
</dbReference>
<proteinExistence type="inferred from homology"/>
<dbReference type="EMBL" id="WKFB01000156">
    <property type="protein sequence ID" value="KAF6733575.1"/>
    <property type="molecule type" value="Genomic_DNA"/>
</dbReference>